<proteinExistence type="predicted"/>
<dbReference type="AlphaFoldDB" id="A0A0F9BNK9"/>
<feature type="non-terminal residue" evidence="1">
    <location>
        <position position="1"/>
    </location>
</feature>
<accession>A0A0F9BNK9</accession>
<gene>
    <name evidence="1" type="ORF">LCGC14_2425300</name>
</gene>
<evidence type="ECO:0000313" key="1">
    <source>
        <dbReference type="EMBL" id="KKL23450.1"/>
    </source>
</evidence>
<organism evidence="1">
    <name type="scientific">marine sediment metagenome</name>
    <dbReference type="NCBI Taxonomy" id="412755"/>
    <lineage>
        <taxon>unclassified sequences</taxon>
        <taxon>metagenomes</taxon>
        <taxon>ecological metagenomes</taxon>
    </lineage>
</organism>
<protein>
    <submittedName>
        <fullName evidence="1">Uncharacterized protein</fullName>
    </submittedName>
</protein>
<sequence>AMAMDLLVKWVERGLPDDFERDEVTIMMNFNSGNVFLTNSEFQTAMMNGNKLESFYNCPICGHEGFIEEMEHHDFKHKKGR</sequence>
<name>A0A0F9BNK9_9ZZZZ</name>
<reference evidence="1" key="1">
    <citation type="journal article" date="2015" name="Nature">
        <title>Complex archaea that bridge the gap between prokaryotes and eukaryotes.</title>
        <authorList>
            <person name="Spang A."/>
            <person name="Saw J.H."/>
            <person name="Jorgensen S.L."/>
            <person name="Zaremba-Niedzwiedzka K."/>
            <person name="Martijn J."/>
            <person name="Lind A.E."/>
            <person name="van Eijk R."/>
            <person name="Schleper C."/>
            <person name="Guy L."/>
            <person name="Ettema T.J."/>
        </authorList>
    </citation>
    <scope>NUCLEOTIDE SEQUENCE</scope>
</reference>
<dbReference type="EMBL" id="LAZR01036970">
    <property type="protein sequence ID" value="KKL23450.1"/>
    <property type="molecule type" value="Genomic_DNA"/>
</dbReference>
<comment type="caution">
    <text evidence="1">The sequence shown here is derived from an EMBL/GenBank/DDBJ whole genome shotgun (WGS) entry which is preliminary data.</text>
</comment>